<dbReference type="Pfam" id="PF02309">
    <property type="entry name" value="AUX_IAA"/>
    <property type="match status" value="1"/>
</dbReference>
<accession>Q84QI6</accession>
<evidence type="ECO:0000256" key="3">
    <source>
        <dbReference type="ARBA" id="ARBA00023015"/>
    </source>
</evidence>
<dbReference type="FunFam" id="3.10.20.90:FF:000047">
    <property type="entry name" value="Auxin response factor"/>
    <property type="match status" value="1"/>
</dbReference>
<feature type="region of interest" description="Disordered" evidence="9">
    <location>
        <begin position="378"/>
        <end position="404"/>
    </location>
</feature>
<dbReference type="SMART" id="SM01019">
    <property type="entry name" value="B3"/>
    <property type="match status" value="1"/>
</dbReference>
<feature type="domain" description="PB1" evidence="11">
    <location>
        <begin position="714"/>
        <end position="798"/>
    </location>
</feature>
<feature type="region of interest" description="Disordered" evidence="9">
    <location>
        <begin position="668"/>
        <end position="716"/>
    </location>
</feature>
<gene>
    <name evidence="12" type="primary">ARF1</name>
</gene>
<dbReference type="InterPro" id="IPR044835">
    <property type="entry name" value="ARF_plant"/>
</dbReference>
<dbReference type="CDD" id="cd10017">
    <property type="entry name" value="B3_DNA"/>
    <property type="match status" value="1"/>
</dbReference>
<dbReference type="FunFam" id="2.30.30.1040:FF:000001">
    <property type="entry name" value="Auxin response factor"/>
    <property type="match status" value="1"/>
</dbReference>
<dbReference type="Pfam" id="PF06507">
    <property type="entry name" value="ARF_AD"/>
    <property type="match status" value="1"/>
</dbReference>
<dbReference type="AlphaFoldDB" id="Q84QI6"/>
<feature type="region of interest" description="Disordered" evidence="9">
    <location>
        <begin position="803"/>
        <end position="840"/>
    </location>
</feature>
<dbReference type="GO" id="GO:0006355">
    <property type="term" value="P:regulation of DNA-templated transcription"/>
    <property type="evidence" value="ECO:0007669"/>
    <property type="project" value="InterPro"/>
</dbReference>
<reference evidence="12" key="1">
    <citation type="submission" date="2003-03" db="EMBL/GenBank/DDBJ databases">
        <authorList>
            <person name="Xiao J.-N."/>
            <person name="Huang X.-L."/>
        </authorList>
    </citation>
    <scope>NUCLEOTIDE SEQUENCE</scope>
    <source>
        <tissue evidence="12">Cotyledon</tissue>
    </source>
</reference>
<dbReference type="EMBL" id="AY255705">
    <property type="protein sequence ID" value="AAP06759.1"/>
    <property type="molecule type" value="mRNA"/>
</dbReference>
<dbReference type="GO" id="GO:0009734">
    <property type="term" value="P:auxin-activated signaling pathway"/>
    <property type="evidence" value="ECO:0007669"/>
    <property type="project" value="UniProtKB-KW"/>
</dbReference>
<dbReference type="Gene3D" id="3.10.20.90">
    <property type="entry name" value="Phosphatidylinositol 3-kinase Catalytic Subunit, Chain A, domain 1"/>
    <property type="match status" value="1"/>
</dbReference>
<comment type="subcellular location">
    <subcellularLocation>
        <location evidence="1 8">Nucleus</location>
    </subcellularLocation>
</comment>
<proteinExistence type="evidence at transcript level"/>
<dbReference type="FunFam" id="2.40.330.10:FF:000001">
    <property type="entry name" value="Auxin response factor"/>
    <property type="match status" value="1"/>
</dbReference>
<feature type="compositionally biased region" description="Polar residues" evidence="9">
    <location>
        <begin position="675"/>
        <end position="698"/>
    </location>
</feature>
<dbReference type="Gene3D" id="2.40.330.10">
    <property type="entry name" value="DNA-binding pseudobarrel domain"/>
    <property type="match status" value="1"/>
</dbReference>
<evidence type="ECO:0000256" key="1">
    <source>
        <dbReference type="ARBA" id="ARBA00004123"/>
    </source>
</evidence>
<reference evidence="12" key="2">
    <citation type="journal article" date="2004" name="Sheng Wu Gong Cheng Xue Bao">
        <title>Identification of an auxin response factor-like protein cDNA from mango cotyledon section.</title>
        <authorList>
            <person name="Xiao J.N."/>
            <person name="Huang X.L."/>
            <person name="Huang X."/>
            <person name="Li X.J."/>
        </authorList>
    </citation>
    <scope>NUCLEOTIDE SEQUENCE</scope>
    <source>
        <tissue evidence="12">Cotyledon</tissue>
    </source>
</reference>
<feature type="compositionally biased region" description="Polar residues" evidence="9">
    <location>
        <begin position="391"/>
        <end position="401"/>
    </location>
</feature>
<comment type="subunit">
    <text evidence="8">Homodimers and heterodimers.</text>
</comment>
<dbReference type="GO" id="GO:0005634">
    <property type="term" value="C:nucleus"/>
    <property type="evidence" value="ECO:0007669"/>
    <property type="project" value="UniProtKB-SubCell"/>
</dbReference>
<organism evidence="12">
    <name type="scientific">Mangifera indica</name>
    <name type="common">Mango</name>
    <dbReference type="NCBI Taxonomy" id="29780"/>
    <lineage>
        <taxon>Eukaryota</taxon>
        <taxon>Viridiplantae</taxon>
        <taxon>Streptophyta</taxon>
        <taxon>Embryophyta</taxon>
        <taxon>Tracheophyta</taxon>
        <taxon>Spermatophyta</taxon>
        <taxon>Magnoliopsida</taxon>
        <taxon>eudicotyledons</taxon>
        <taxon>Gunneridae</taxon>
        <taxon>Pentapetalae</taxon>
        <taxon>rosids</taxon>
        <taxon>malvids</taxon>
        <taxon>Sapindales</taxon>
        <taxon>Anacardiaceae</taxon>
        <taxon>Mangifera</taxon>
    </lineage>
</organism>
<evidence type="ECO:0000256" key="4">
    <source>
        <dbReference type="ARBA" id="ARBA00023125"/>
    </source>
</evidence>
<evidence type="ECO:0000256" key="6">
    <source>
        <dbReference type="ARBA" id="ARBA00023242"/>
    </source>
</evidence>
<dbReference type="SUPFAM" id="SSF54277">
    <property type="entry name" value="CAD &amp; PB1 domains"/>
    <property type="match status" value="1"/>
</dbReference>
<keyword evidence="7 8" id="KW-0927">Auxin signaling pathway</keyword>
<evidence type="ECO:0000313" key="12">
    <source>
        <dbReference type="EMBL" id="AAP06759.1"/>
    </source>
</evidence>
<dbReference type="InterPro" id="IPR003340">
    <property type="entry name" value="B3_DNA-bd"/>
</dbReference>
<dbReference type="InterPro" id="IPR053793">
    <property type="entry name" value="PB1-like"/>
</dbReference>
<evidence type="ECO:0000256" key="2">
    <source>
        <dbReference type="ARBA" id="ARBA00007853"/>
    </source>
</evidence>
<keyword evidence="4 8" id="KW-0238">DNA-binding</keyword>
<dbReference type="InterPro" id="IPR010525">
    <property type="entry name" value="ARF_dom"/>
</dbReference>
<feature type="compositionally biased region" description="Polar residues" evidence="9">
    <location>
        <begin position="1"/>
        <end position="20"/>
    </location>
</feature>
<keyword evidence="6 8" id="KW-0539">Nucleus</keyword>
<dbReference type="Pfam" id="PF02362">
    <property type="entry name" value="B3"/>
    <property type="match status" value="1"/>
</dbReference>
<comment type="function">
    <text evidence="8">Auxin response factors (ARFs) are transcriptional factors that bind specifically to the DNA sequence 5'-TGTCTC-3' found in the auxin-responsive promoter elements (AuxREs).</text>
</comment>
<feature type="domain" description="TF-B3" evidence="10">
    <location>
        <begin position="140"/>
        <end position="241"/>
    </location>
</feature>
<feature type="region of interest" description="Disordered" evidence="9">
    <location>
        <begin position="1"/>
        <end position="24"/>
    </location>
</feature>
<dbReference type="Gene3D" id="2.30.30.1040">
    <property type="match status" value="1"/>
</dbReference>
<protein>
    <recommendedName>
        <fullName evidence="8">Auxin response factor</fullName>
    </recommendedName>
</protein>
<evidence type="ECO:0000256" key="7">
    <source>
        <dbReference type="ARBA" id="ARBA00023294"/>
    </source>
</evidence>
<evidence type="ECO:0000256" key="5">
    <source>
        <dbReference type="ARBA" id="ARBA00023163"/>
    </source>
</evidence>
<dbReference type="InterPro" id="IPR015300">
    <property type="entry name" value="DNA-bd_pseudobarrel_sf"/>
</dbReference>
<evidence type="ECO:0000256" key="8">
    <source>
        <dbReference type="RuleBase" id="RU004561"/>
    </source>
</evidence>
<keyword evidence="5 8" id="KW-0804">Transcription</keyword>
<dbReference type="InterPro" id="IPR033389">
    <property type="entry name" value="AUX/IAA_dom"/>
</dbReference>
<dbReference type="PROSITE" id="PS51745">
    <property type="entry name" value="PB1"/>
    <property type="match status" value="1"/>
</dbReference>
<dbReference type="SUPFAM" id="SSF101936">
    <property type="entry name" value="DNA-binding pseudobarrel domain"/>
    <property type="match status" value="1"/>
</dbReference>
<evidence type="ECO:0000259" key="10">
    <source>
        <dbReference type="PROSITE" id="PS50863"/>
    </source>
</evidence>
<feature type="compositionally biased region" description="Polar residues" evidence="9">
    <location>
        <begin position="830"/>
        <end position="840"/>
    </location>
</feature>
<dbReference type="PROSITE" id="PS50863">
    <property type="entry name" value="B3"/>
    <property type="match status" value="1"/>
</dbReference>
<comment type="similarity">
    <text evidence="2 8">Belongs to the ARF family.</text>
</comment>
<dbReference type="PANTHER" id="PTHR31384">
    <property type="entry name" value="AUXIN RESPONSE FACTOR 4-RELATED"/>
    <property type="match status" value="1"/>
</dbReference>
<evidence type="ECO:0000259" key="11">
    <source>
        <dbReference type="PROSITE" id="PS51745"/>
    </source>
</evidence>
<sequence>MMATASSELSIKSSNETSKSPMEEDKDLNLETALYKELWHACAGPLVTVPRQGERVYYFPQGHIEQVEASTNQFADQQMPIYDLRSKILCRVINVQLKAKPDTDEVFAQITLLPEPNQDENAVEKEPPPPLLPRFHVHSFCKTLTASDTSTHGGFSVLRRHAEECLPELDMSQQPPTQDLVAKDLHGNEWRFRHIFRGQPRRHLLQSGWSVFVSSKRLVAGDAFIFLRCEKELRVGVRRAMRQQGNVPSSVISSHSMHLGVLATAWHAVSTGTMFTVYYKPRISPAEFIVPFDQYMESVKSNYSIGMGFEMRFEGEEAPEQRYTGTIVGIEDADPQRWPDSKWRCLKVRWDETSTVPRPERVSPWKIEPALAPLALNPLPLSRPKRPRSNMVPSSPDSSVLTREGSFKVNVDPSSATGFSRVLQGQEFSTLRGNFAERDSNEFDTAEKSVVRPSSLDDKKIDVVFASRRYGFENCVPAGRSEPMCTDLLSGLGTNSDSVHGYSPSIDQSLASAVPVRKSLLSQEGKFNMLGSPWSLMPSSLSLKMPETNAKVQVQGGDINYLVQGNARYGGLSDYPTLQSHRVGPSNGNWFMPPLVSSHFENLVPSRELMEKPISVQHHEAGKTKDCKLFGIPLVSSSCVTPEPILLHQNSMNEPVGHMNHQLGVLESDPKSEQSKSPTLANDSNCVSEQGKPSQTCQPHVKDVHSKPQSGSSRSCTKVHKQGIALGRSVDLSKFNNYEELIAELDRLFEFGGELMTPKKNWLIIYTDDEGDIMLVGDDPWKEFCGMVRKIFIYTREEVQKMKPGSSLSKGDENLSIGEGTEAKEVKHQSVPSACNDENC</sequence>
<dbReference type="GO" id="GO:0003677">
    <property type="term" value="F:DNA binding"/>
    <property type="evidence" value="ECO:0007669"/>
    <property type="project" value="UniProtKB-KW"/>
</dbReference>
<evidence type="ECO:0000256" key="9">
    <source>
        <dbReference type="SAM" id="MobiDB-lite"/>
    </source>
</evidence>
<feature type="compositionally biased region" description="Polar residues" evidence="9">
    <location>
        <begin position="707"/>
        <end position="716"/>
    </location>
</feature>
<dbReference type="PANTHER" id="PTHR31384:SF79">
    <property type="entry name" value="AUXIN RESPONSE FACTOR 2"/>
    <property type="match status" value="1"/>
</dbReference>
<keyword evidence="3 8" id="KW-0805">Transcription regulation</keyword>
<name>Q84QI6_MANIN</name>